<dbReference type="PRINTS" id="PR00625">
    <property type="entry name" value="JDOMAIN"/>
</dbReference>
<dbReference type="GO" id="GO:0030544">
    <property type="term" value="F:Hsp70 protein binding"/>
    <property type="evidence" value="ECO:0007669"/>
    <property type="project" value="InterPro"/>
</dbReference>
<evidence type="ECO:0000259" key="8">
    <source>
        <dbReference type="PROSITE" id="PS50076"/>
    </source>
</evidence>
<comment type="caution">
    <text evidence="10">The sequence shown here is derived from an EMBL/GenBank/DDBJ whole genome shotgun (WGS) entry which is preliminary data.</text>
</comment>
<dbReference type="FunFam" id="2.10.230.10:FF:000002">
    <property type="entry name" value="Molecular chaperone DnaJ"/>
    <property type="match status" value="1"/>
</dbReference>
<evidence type="ECO:0000256" key="6">
    <source>
        <dbReference type="PROSITE-ProRule" id="PRU00546"/>
    </source>
</evidence>
<evidence type="ECO:0000256" key="4">
    <source>
        <dbReference type="ARBA" id="ARBA00022833"/>
    </source>
</evidence>
<dbReference type="EMBL" id="NHMM01000005">
    <property type="protein sequence ID" value="OUT21263.1"/>
    <property type="molecule type" value="Genomic_DNA"/>
</dbReference>
<evidence type="ECO:0000313" key="11">
    <source>
        <dbReference type="Proteomes" id="UP000195871"/>
    </source>
</evidence>
<evidence type="ECO:0000256" key="5">
    <source>
        <dbReference type="ARBA" id="ARBA00023186"/>
    </source>
</evidence>
<organism evidence="10 11">
    <name type="scientific">Pichia kudriavzevii</name>
    <name type="common">Yeast</name>
    <name type="synonym">Issatchenkia orientalis</name>
    <dbReference type="NCBI Taxonomy" id="4909"/>
    <lineage>
        <taxon>Eukaryota</taxon>
        <taxon>Fungi</taxon>
        <taxon>Dikarya</taxon>
        <taxon>Ascomycota</taxon>
        <taxon>Saccharomycotina</taxon>
        <taxon>Pichiomycetes</taxon>
        <taxon>Pichiales</taxon>
        <taxon>Pichiaceae</taxon>
        <taxon>Pichia</taxon>
    </lineage>
</organism>
<accession>A0A1Z8JL04</accession>
<dbReference type="SMART" id="SM00271">
    <property type="entry name" value="DnaJ"/>
    <property type="match status" value="1"/>
</dbReference>
<reference evidence="10 11" key="1">
    <citation type="submission" date="2017-05" db="EMBL/GenBank/DDBJ databases">
        <title>The Genome Sequence of Candida krusei Ckrusei653.</title>
        <authorList>
            <person name="Cuomo C."/>
            <person name="Forche A."/>
            <person name="Young S."/>
            <person name="Abouelleil A."/>
            <person name="Cao P."/>
            <person name="Chapman S."/>
            <person name="Cusick C."/>
            <person name="Shea T."/>
            <person name="Nusbaum C."/>
            <person name="Birren B."/>
        </authorList>
    </citation>
    <scope>NUCLEOTIDE SEQUENCE [LARGE SCALE GENOMIC DNA]</scope>
    <source>
        <strain evidence="10 11">Ckrusei653</strain>
    </source>
</reference>
<dbReference type="CDD" id="cd06257">
    <property type="entry name" value="DnaJ"/>
    <property type="match status" value="1"/>
</dbReference>
<dbReference type="GO" id="GO:0006457">
    <property type="term" value="P:protein folding"/>
    <property type="evidence" value="ECO:0007669"/>
    <property type="project" value="InterPro"/>
</dbReference>
<feature type="region of interest" description="Disordered" evidence="7">
    <location>
        <begin position="172"/>
        <end position="191"/>
    </location>
</feature>
<dbReference type="PROSITE" id="PS51188">
    <property type="entry name" value="ZF_CR"/>
    <property type="match status" value="1"/>
</dbReference>
<dbReference type="Pfam" id="PF01556">
    <property type="entry name" value="DnaJ_C"/>
    <property type="match status" value="1"/>
</dbReference>
<dbReference type="Gene3D" id="1.10.287.110">
    <property type="entry name" value="DnaJ domain"/>
    <property type="match status" value="1"/>
</dbReference>
<keyword evidence="3 6" id="KW-0863">Zinc-finger</keyword>
<keyword evidence="4 6" id="KW-0862">Zinc</keyword>
<keyword evidence="2" id="KW-0677">Repeat</keyword>
<dbReference type="CDD" id="cd10719">
    <property type="entry name" value="DnaJ_zf"/>
    <property type="match status" value="1"/>
</dbReference>
<feature type="zinc finger region" description="CR-type" evidence="6">
    <location>
        <begin position="228"/>
        <end position="310"/>
    </location>
</feature>
<dbReference type="InterPro" id="IPR001623">
    <property type="entry name" value="DnaJ_domain"/>
</dbReference>
<keyword evidence="5" id="KW-0143">Chaperone</keyword>
<dbReference type="GO" id="GO:0051082">
    <property type="term" value="F:unfolded protein binding"/>
    <property type="evidence" value="ECO:0007669"/>
    <property type="project" value="InterPro"/>
</dbReference>
<keyword evidence="1 6" id="KW-0479">Metal-binding</keyword>
<sequence>MRSLPQPRYSRRRTLQRIFRSVVNLFSTGYVSDSSAFTHHTVLDRSSHKTRIRRSRVTGRPTPRHTVVSKLGNKLVSELIEDETIIANIVTNEFGSFATKIGHGGITAANDVNRNAKKEIRNAYRQLSKKYHPDKNPGDENAQHKFMEISNAYDTLMDEEKRRIYDQYGEEGLQGGAGNHRGGGGGGGGGFGGDPFAQFFGGGFRRGPQRAPDVTSEITFTLRDFYNGKNVDIQINMVGKCEKCNGSGSSDKSRTQCTQCGGHGRLVQRMNLGNGMIQQFEVPCPKCNGEGHIIKNKCRTCHGQGVHNQVKTFNVHLNPGTPRNYVEVFSGQGQAQPRMEPGDLRLQLKEDKTDNDGYRRVGSNLYRTEALTLKEALLGGWEIKIPFFDQYDPFLTLSRKKGVMVQNGEVEVIKGKGMPIFHGNDEYGDLFIEYVVVFPTNSKKLKQLHDEL</sequence>
<dbReference type="InterPro" id="IPR044713">
    <property type="entry name" value="DNJA1/2-like"/>
</dbReference>
<dbReference type="Pfam" id="PF00684">
    <property type="entry name" value="DnaJ_CXXCXGXG"/>
    <property type="match status" value="1"/>
</dbReference>
<gene>
    <name evidence="10" type="ORF">CAS74_003378</name>
</gene>
<dbReference type="GO" id="GO:0008270">
    <property type="term" value="F:zinc ion binding"/>
    <property type="evidence" value="ECO:0007669"/>
    <property type="project" value="UniProtKB-KW"/>
</dbReference>
<dbReference type="Gene3D" id="2.10.230.10">
    <property type="entry name" value="Heat shock protein DnaJ, cysteine-rich domain"/>
    <property type="match status" value="1"/>
</dbReference>
<dbReference type="InterPro" id="IPR008971">
    <property type="entry name" value="HSP40/DnaJ_pept-bd"/>
</dbReference>
<evidence type="ECO:0000256" key="3">
    <source>
        <dbReference type="ARBA" id="ARBA00022771"/>
    </source>
</evidence>
<proteinExistence type="predicted"/>
<evidence type="ECO:0000313" key="10">
    <source>
        <dbReference type="EMBL" id="OUT21263.1"/>
    </source>
</evidence>
<dbReference type="InterPro" id="IPR002939">
    <property type="entry name" value="DnaJ_C"/>
</dbReference>
<dbReference type="CDD" id="cd10747">
    <property type="entry name" value="DnaJ_C"/>
    <property type="match status" value="1"/>
</dbReference>
<dbReference type="InterPro" id="IPR018253">
    <property type="entry name" value="DnaJ_domain_CS"/>
</dbReference>
<feature type="domain" description="J" evidence="8">
    <location>
        <begin position="99"/>
        <end position="169"/>
    </location>
</feature>
<dbReference type="SUPFAM" id="SSF49493">
    <property type="entry name" value="HSP40/DnaJ peptide-binding domain"/>
    <property type="match status" value="2"/>
</dbReference>
<evidence type="ECO:0000256" key="1">
    <source>
        <dbReference type="ARBA" id="ARBA00022723"/>
    </source>
</evidence>
<dbReference type="PANTHER" id="PTHR43888">
    <property type="entry name" value="DNAJ-LIKE-2, ISOFORM A-RELATED"/>
    <property type="match status" value="1"/>
</dbReference>
<name>A0A1Z8JL04_PICKU</name>
<dbReference type="Pfam" id="PF00226">
    <property type="entry name" value="DnaJ"/>
    <property type="match status" value="1"/>
</dbReference>
<dbReference type="VEuPathDB" id="FungiDB:C5L36_0B02790"/>
<dbReference type="AlphaFoldDB" id="A0A1Z8JL04"/>
<dbReference type="SUPFAM" id="SSF57938">
    <property type="entry name" value="DnaJ/Hsp40 cysteine-rich domain"/>
    <property type="match status" value="1"/>
</dbReference>
<evidence type="ECO:0000256" key="2">
    <source>
        <dbReference type="ARBA" id="ARBA00022737"/>
    </source>
</evidence>
<dbReference type="SUPFAM" id="SSF46565">
    <property type="entry name" value="Chaperone J-domain"/>
    <property type="match status" value="1"/>
</dbReference>
<dbReference type="PROSITE" id="PS50076">
    <property type="entry name" value="DNAJ_2"/>
    <property type="match status" value="1"/>
</dbReference>
<dbReference type="Gene3D" id="2.60.260.20">
    <property type="entry name" value="Urease metallochaperone UreE, N-terminal domain"/>
    <property type="match status" value="2"/>
</dbReference>
<evidence type="ECO:0000259" key="9">
    <source>
        <dbReference type="PROSITE" id="PS51188"/>
    </source>
</evidence>
<dbReference type="InterPro" id="IPR036869">
    <property type="entry name" value="J_dom_sf"/>
</dbReference>
<evidence type="ECO:0000256" key="7">
    <source>
        <dbReference type="SAM" id="MobiDB-lite"/>
    </source>
</evidence>
<dbReference type="InterPro" id="IPR036410">
    <property type="entry name" value="HSP_DnaJ_Cys-rich_dom_sf"/>
</dbReference>
<dbReference type="PROSITE" id="PS00636">
    <property type="entry name" value="DNAJ_1"/>
    <property type="match status" value="1"/>
</dbReference>
<dbReference type="Proteomes" id="UP000195871">
    <property type="component" value="Unassembled WGS sequence"/>
</dbReference>
<feature type="domain" description="CR-type" evidence="9">
    <location>
        <begin position="228"/>
        <end position="310"/>
    </location>
</feature>
<dbReference type="InterPro" id="IPR001305">
    <property type="entry name" value="HSP_DnaJ_Cys-rich_dom"/>
</dbReference>
<protein>
    <submittedName>
        <fullName evidence="10">Uncharacterized protein</fullName>
    </submittedName>
</protein>